<accession>A0A650EN98</accession>
<evidence type="ECO:0000256" key="1">
    <source>
        <dbReference type="ARBA" id="ARBA00004167"/>
    </source>
</evidence>
<sequence length="166" mass="17961">MQKRNKGFTLIELLVVVLIIGILSAVALPQYTKAVKKSRIAEAKTTLRSIIQAAELYTLATGDATLYMENFDITPPGTCDAKARTCSTKNFSYYIDEYACLANEGGNVGACAIACADRIGKNYSVCLGGPAYDSVRYRGRFSCSSTNTQECIAAGAIKDGEDYFFN</sequence>
<dbReference type="NCBIfam" id="TIGR02532">
    <property type="entry name" value="IV_pilin_GFxxxE"/>
    <property type="match status" value="1"/>
</dbReference>
<dbReference type="AlphaFoldDB" id="A0A650EN98"/>
<keyword evidence="2" id="KW-0488">Methylation</keyword>
<keyword evidence="5 6" id="KW-0472">Membrane</keyword>
<evidence type="ECO:0000256" key="3">
    <source>
        <dbReference type="ARBA" id="ARBA00022692"/>
    </source>
</evidence>
<dbReference type="InterPro" id="IPR045584">
    <property type="entry name" value="Pilin-like"/>
</dbReference>
<evidence type="ECO:0000313" key="7">
    <source>
        <dbReference type="EMBL" id="QGT50668.1"/>
    </source>
</evidence>
<dbReference type="PANTHER" id="PTHR30093:SF44">
    <property type="entry name" value="TYPE II SECRETION SYSTEM CORE PROTEIN G"/>
    <property type="match status" value="1"/>
</dbReference>
<keyword evidence="4 6" id="KW-1133">Transmembrane helix</keyword>
<organism evidence="7">
    <name type="scientific">uncultured Elusimicrobia bacterium</name>
    <dbReference type="NCBI Taxonomy" id="699876"/>
    <lineage>
        <taxon>Bacteria</taxon>
        <taxon>Pseudomonadati</taxon>
        <taxon>Elusimicrobiota</taxon>
        <taxon>Elusimicrobia</taxon>
        <taxon>environmental samples</taxon>
    </lineage>
</organism>
<gene>
    <name evidence="7" type="ORF">Elusimicrob1349_1380</name>
</gene>
<dbReference type="EMBL" id="MN577571">
    <property type="protein sequence ID" value="QGT50668.1"/>
    <property type="molecule type" value="Genomic_DNA"/>
</dbReference>
<dbReference type="PRINTS" id="PR00813">
    <property type="entry name" value="BCTERIALGSPG"/>
</dbReference>
<keyword evidence="3 6" id="KW-0812">Transmembrane</keyword>
<dbReference type="GO" id="GO:0016020">
    <property type="term" value="C:membrane"/>
    <property type="evidence" value="ECO:0007669"/>
    <property type="project" value="UniProtKB-SubCell"/>
</dbReference>
<dbReference type="Gene3D" id="3.30.700.10">
    <property type="entry name" value="Glycoprotein, Type 4 Pilin"/>
    <property type="match status" value="1"/>
</dbReference>
<reference evidence="7" key="1">
    <citation type="journal article" date="2020" name="J. ISSAAS">
        <title>Lactobacilli and other gastrointestinal microbiota of Peromyscus leucopus, reservoir host for agents of Lyme disease and other zoonoses in North America.</title>
        <authorList>
            <person name="Milovic A."/>
            <person name="Bassam K."/>
            <person name="Shao H."/>
            <person name="Chatzistamou I."/>
            <person name="Tufts D.M."/>
            <person name="Diuk-Wasser M."/>
            <person name="Barbour A.G."/>
        </authorList>
    </citation>
    <scope>NUCLEOTIDE SEQUENCE</scope>
    <source>
        <strain evidence="7">LL30</strain>
    </source>
</reference>
<evidence type="ECO:0000256" key="6">
    <source>
        <dbReference type="SAM" id="Phobius"/>
    </source>
</evidence>
<dbReference type="SUPFAM" id="SSF54523">
    <property type="entry name" value="Pili subunits"/>
    <property type="match status" value="1"/>
</dbReference>
<evidence type="ECO:0000256" key="4">
    <source>
        <dbReference type="ARBA" id="ARBA00022989"/>
    </source>
</evidence>
<evidence type="ECO:0000256" key="2">
    <source>
        <dbReference type="ARBA" id="ARBA00022481"/>
    </source>
</evidence>
<proteinExistence type="predicted"/>
<dbReference type="GO" id="GO:0015627">
    <property type="term" value="C:type II protein secretion system complex"/>
    <property type="evidence" value="ECO:0007669"/>
    <property type="project" value="InterPro"/>
</dbReference>
<dbReference type="GO" id="GO:0015628">
    <property type="term" value="P:protein secretion by the type II secretion system"/>
    <property type="evidence" value="ECO:0007669"/>
    <property type="project" value="InterPro"/>
</dbReference>
<evidence type="ECO:0008006" key="8">
    <source>
        <dbReference type="Google" id="ProtNLM"/>
    </source>
</evidence>
<dbReference type="PANTHER" id="PTHR30093">
    <property type="entry name" value="GENERAL SECRETION PATHWAY PROTEIN G"/>
    <property type="match status" value="1"/>
</dbReference>
<dbReference type="InterPro" id="IPR000983">
    <property type="entry name" value="Bac_GSPG_pilin"/>
</dbReference>
<dbReference type="InterPro" id="IPR012902">
    <property type="entry name" value="N_methyl_site"/>
</dbReference>
<evidence type="ECO:0000256" key="5">
    <source>
        <dbReference type="ARBA" id="ARBA00023136"/>
    </source>
</evidence>
<protein>
    <recommendedName>
        <fullName evidence="8">Prepilin-type N-terminal cleavage/methylation domain-containing protein</fullName>
    </recommendedName>
</protein>
<comment type="subcellular location">
    <subcellularLocation>
        <location evidence="1">Membrane</location>
        <topology evidence="1">Single-pass membrane protein</topology>
    </subcellularLocation>
</comment>
<dbReference type="Pfam" id="PF07963">
    <property type="entry name" value="N_methyl"/>
    <property type="match status" value="1"/>
</dbReference>
<name>A0A650EN98_9BACT</name>
<feature type="transmembrane region" description="Helical" evidence="6">
    <location>
        <begin position="7"/>
        <end position="28"/>
    </location>
</feature>
<dbReference type="PROSITE" id="PS00409">
    <property type="entry name" value="PROKAR_NTER_METHYL"/>
    <property type="match status" value="1"/>
</dbReference>